<proteinExistence type="predicted"/>
<accession>A0A2Z6NPP1</accession>
<keyword evidence="3" id="KW-1185">Reference proteome</keyword>
<reference evidence="3" key="1">
    <citation type="journal article" date="2017" name="Front. Plant Sci.">
        <title>Climate Clever Clovers: New Paradigm to Reduce the Environmental Footprint of Ruminants by Breeding Low Methanogenic Forages Utilizing Haplotype Variation.</title>
        <authorList>
            <person name="Kaur P."/>
            <person name="Appels R."/>
            <person name="Bayer P.E."/>
            <person name="Keeble-Gagnere G."/>
            <person name="Wang J."/>
            <person name="Hirakawa H."/>
            <person name="Shirasawa K."/>
            <person name="Vercoe P."/>
            <person name="Stefanova K."/>
            <person name="Durmic Z."/>
            <person name="Nichols P."/>
            <person name="Revell C."/>
            <person name="Isobe S.N."/>
            <person name="Edwards D."/>
            <person name="Erskine W."/>
        </authorList>
    </citation>
    <scope>NUCLEOTIDE SEQUENCE [LARGE SCALE GENOMIC DNA]</scope>
    <source>
        <strain evidence="3">cv. Daliak</strain>
    </source>
</reference>
<protein>
    <submittedName>
        <fullName evidence="2">Uncharacterized protein</fullName>
    </submittedName>
</protein>
<dbReference type="EMBL" id="DF973691">
    <property type="protein sequence ID" value="GAU37845.1"/>
    <property type="molecule type" value="Genomic_DNA"/>
</dbReference>
<name>A0A2Z6NPP1_TRISU</name>
<evidence type="ECO:0000313" key="3">
    <source>
        <dbReference type="Proteomes" id="UP000242715"/>
    </source>
</evidence>
<dbReference type="AlphaFoldDB" id="A0A2Z6NPP1"/>
<evidence type="ECO:0000256" key="1">
    <source>
        <dbReference type="SAM" id="MobiDB-lite"/>
    </source>
</evidence>
<gene>
    <name evidence="2" type="ORF">TSUD_57050</name>
</gene>
<sequence>MRYHGDTEVIMPDFTHQRQLLELRQQQTTDLFDRQEKNYQRDSTSGYIEGSSSQHHITGQDCFDNDSACTMEISNCDYKEFTLPGSLI</sequence>
<evidence type="ECO:0000313" key="2">
    <source>
        <dbReference type="EMBL" id="GAU37845.1"/>
    </source>
</evidence>
<feature type="region of interest" description="Disordered" evidence="1">
    <location>
        <begin position="35"/>
        <end position="54"/>
    </location>
</feature>
<feature type="compositionally biased region" description="Polar residues" evidence="1">
    <location>
        <begin position="41"/>
        <end position="54"/>
    </location>
</feature>
<dbReference type="Proteomes" id="UP000242715">
    <property type="component" value="Unassembled WGS sequence"/>
</dbReference>
<organism evidence="2 3">
    <name type="scientific">Trifolium subterraneum</name>
    <name type="common">Subterranean clover</name>
    <dbReference type="NCBI Taxonomy" id="3900"/>
    <lineage>
        <taxon>Eukaryota</taxon>
        <taxon>Viridiplantae</taxon>
        <taxon>Streptophyta</taxon>
        <taxon>Embryophyta</taxon>
        <taxon>Tracheophyta</taxon>
        <taxon>Spermatophyta</taxon>
        <taxon>Magnoliopsida</taxon>
        <taxon>eudicotyledons</taxon>
        <taxon>Gunneridae</taxon>
        <taxon>Pentapetalae</taxon>
        <taxon>rosids</taxon>
        <taxon>fabids</taxon>
        <taxon>Fabales</taxon>
        <taxon>Fabaceae</taxon>
        <taxon>Papilionoideae</taxon>
        <taxon>50 kb inversion clade</taxon>
        <taxon>NPAAA clade</taxon>
        <taxon>Hologalegina</taxon>
        <taxon>IRL clade</taxon>
        <taxon>Trifolieae</taxon>
        <taxon>Trifolium</taxon>
    </lineage>
</organism>